<evidence type="ECO:0000313" key="8">
    <source>
        <dbReference type="Proteomes" id="UP001152622"/>
    </source>
</evidence>
<gene>
    <name evidence="7" type="ORF">SKAU_G00095170</name>
</gene>
<dbReference type="Proteomes" id="UP001152622">
    <property type="component" value="Chromosome 3"/>
</dbReference>
<dbReference type="FunFam" id="3.10.20.370:FF:000001">
    <property type="entry name" value="Retrovirus-related Pol polyprotein from transposon 17.6-like protein"/>
    <property type="match status" value="1"/>
</dbReference>
<dbReference type="CDD" id="cd09274">
    <property type="entry name" value="RNase_HI_RT_Ty3"/>
    <property type="match status" value="1"/>
</dbReference>
<feature type="domain" description="Reverse transcriptase" evidence="5">
    <location>
        <begin position="203"/>
        <end position="380"/>
    </location>
</feature>
<dbReference type="Gene3D" id="3.30.70.270">
    <property type="match status" value="2"/>
</dbReference>
<comment type="similarity">
    <text evidence="1">Belongs to the beta type-B retroviral polymerase family. HERV class-II K(HML-2) pol subfamily.</text>
</comment>
<dbReference type="InterPro" id="IPR001584">
    <property type="entry name" value="Integrase_cat-core"/>
</dbReference>
<reference evidence="7" key="1">
    <citation type="journal article" date="2023" name="Science">
        <title>Genome structures resolve the early diversification of teleost fishes.</title>
        <authorList>
            <person name="Parey E."/>
            <person name="Louis A."/>
            <person name="Montfort J."/>
            <person name="Bouchez O."/>
            <person name="Roques C."/>
            <person name="Iampietro C."/>
            <person name="Lluch J."/>
            <person name="Castinel A."/>
            <person name="Donnadieu C."/>
            <person name="Desvignes T."/>
            <person name="Floi Bucao C."/>
            <person name="Jouanno E."/>
            <person name="Wen M."/>
            <person name="Mejri S."/>
            <person name="Dirks R."/>
            <person name="Jansen H."/>
            <person name="Henkel C."/>
            <person name="Chen W.J."/>
            <person name="Zahm M."/>
            <person name="Cabau C."/>
            <person name="Klopp C."/>
            <person name="Thompson A.W."/>
            <person name="Robinson-Rechavi M."/>
            <person name="Braasch I."/>
            <person name="Lecointre G."/>
            <person name="Bobe J."/>
            <person name="Postlethwait J.H."/>
            <person name="Berthelot C."/>
            <person name="Roest Crollius H."/>
            <person name="Guiguen Y."/>
        </authorList>
    </citation>
    <scope>NUCLEOTIDE SEQUENCE</scope>
    <source>
        <strain evidence="7">WJC10195</strain>
    </source>
</reference>
<dbReference type="Pfam" id="PF17919">
    <property type="entry name" value="RT_RNaseH_2"/>
    <property type="match status" value="1"/>
</dbReference>
<feature type="compositionally biased region" description="Polar residues" evidence="4">
    <location>
        <begin position="972"/>
        <end position="995"/>
    </location>
</feature>
<dbReference type="EMBL" id="JAINUF010000003">
    <property type="protein sequence ID" value="KAJ8369489.1"/>
    <property type="molecule type" value="Genomic_DNA"/>
</dbReference>
<dbReference type="Pfam" id="PF17921">
    <property type="entry name" value="Integrase_H2C2"/>
    <property type="match status" value="1"/>
</dbReference>
<sequence length="1036" mass="118196">MAEGFRKPDPLVFDGNIAENWRTFEQEYDIFIAAACSDKPPRTQAFILLNLAGSEAIERERAFVYAPAVYEGEGGNRREINPAETRENPECLKTKFPGQSYTLRFYVLERNVQPLLGLPDCLHMHLLTLGKEIHQLRLKEETHFSQQIFTDYADLFKDEIGKLPVTYTMKLDPEAQPVITPARRIPIAMRGNVKAELDRMTSLGVLAPVSEPSEWVSSMVATHKKKSDEIRICIDPRELNKVLKRPHHPMRTVEEVASQMPHSTVFSTLDAKNSFWQIPLDQKSSKLTTFSTPFGRFRFLRMPFGISSASEVFQHTMEQIFAGYPCAVIVDDIIVGGNGEKEHDENLKKILDRARQVNLRLNPLKCKFRLNEISYVGHIFTSNGLKPDPSKTKAINEMPVPENVTALQRFLGMVNYMARFIPNFSEMSAPLRQLTHKDSEWCWFEQHQDAFDALKKSLANPPTLKYYNVHKPVTITCDTSQYGLGAACLHEGVPIAYASRTLTQTEMRYAQIEKELLAVVFACSKFNDYIYGKHILIETDHQPLVTILSKPIHMAPARLQRMMLRLQKYTFQLNYKKGKHMYLADTLSRAPMKTTEQHSNEEADFKVMSVQHISSSRLEELREHTAKDKDLQVLCNIIKHGWPKREVNLPANVRHYFTYGDELTVEDGIVMKGPKAVIPDSLQRDYITILHRGHPGAEATKRRARSIVFWPSMAKDIERETLSCSICNSTKPHQQKEPLKLHPVPDLPWSTVATDIFEWNGQHYLVLVDSYSGWFEIDLLRNMTSTTVITKLKRHFSVHGSPHKLISDNGAQFTSQRFEEFAPTWDFVHVTSSPEFPQANGLAERAVRSAKQLMEKSRRDGTDVFLNLLNIRNVPRDTTLGSPAERLMSRQTRTTLPICKSLLVPTVKSNNAVKAQLTRKRQSQTLWYDKASKPLKPLSEGQVSGGQDYRRNRRHLLPVLEPPPSLVDDSDQTAATRQASERQWQGKHSVSSENAGETIGDRETDQRPVLSPQKPADNSYVTRAGRICKPNLRYMQ</sequence>
<feature type="region of interest" description="Disordered" evidence="4">
    <location>
        <begin position="928"/>
        <end position="1024"/>
    </location>
</feature>
<dbReference type="PANTHER" id="PTHR37984">
    <property type="entry name" value="PROTEIN CBG26694"/>
    <property type="match status" value="1"/>
</dbReference>
<dbReference type="InterPro" id="IPR000477">
    <property type="entry name" value="RT_dom"/>
</dbReference>
<dbReference type="InterPro" id="IPR043502">
    <property type="entry name" value="DNA/RNA_pol_sf"/>
</dbReference>
<dbReference type="GO" id="GO:0003676">
    <property type="term" value="F:nucleic acid binding"/>
    <property type="evidence" value="ECO:0007669"/>
    <property type="project" value="InterPro"/>
</dbReference>
<dbReference type="InterPro" id="IPR041577">
    <property type="entry name" value="RT_RNaseH_2"/>
</dbReference>
<evidence type="ECO:0000313" key="7">
    <source>
        <dbReference type="EMBL" id="KAJ8369489.1"/>
    </source>
</evidence>
<dbReference type="GO" id="GO:0004523">
    <property type="term" value="F:RNA-DNA hybrid ribonuclease activity"/>
    <property type="evidence" value="ECO:0007669"/>
    <property type="project" value="UniProtKB-EC"/>
</dbReference>
<dbReference type="FunFam" id="3.30.70.270:FF:000026">
    <property type="entry name" value="Transposon Ty3-G Gag-Pol polyprotein"/>
    <property type="match status" value="1"/>
</dbReference>
<dbReference type="InterPro" id="IPR050951">
    <property type="entry name" value="Retrovirus_Pol_polyprotein"/>
</dbReference>
<dbReference type="InterPro" id="IPR012337">
    <property type="entry name" value="RNaseH-like_sf"/>
</dbReference>
<protein>
    <recommendedName>
        <fullName evidence="3">Gypsy retrotransposon integrase-like protein 1</fullName>
        <ecNumber evidence="2">3.1.26.4</ecNumber>
    </recommendedName>
</protein>
<dbReference type="FunFam" id="1.10.340.70:FF:000003">
    <property type="entry name" value="Protein CBG25708"/>
    <property type="match status" value="1"/>
</dbReference>
<dbReference type="PROSITE" id="PS50878">
    <property type="entry name" value="RT_POL"/>
    <property type="match status" value="1"/>
</dbReference>
<dbReference type="SUPFAM" id="SSF53098">
    <property type="entry name" value="Ribonuclease H-like"/>
    <property type="match status" value="1"/>
</dbReference>
<proteinExistence type="inferred from homology"/>
<organism evidence="7 8">
    <name type="scientific">Synaphobranchus kaupii</name>
    <name type="common">Kaup's arrowtooth eel</name>
    <dbReference type="NCBI Taxonomy" id="118154"/>
    <lineage>
        <taxon>Eukaryota</taxon>
        <taxon>Metazoa</taxon>
        <taxon>Chordata</taxon>
        <taxon>Craniata</taxon>
        <taxon>Vertebrata</taxon>
        <taxon>Euteleostomi</taxon>
        <taxon>Actinopterygii</taxon>
        <taxon>Neopterygii</taxon>
        <taxon>Teleostei</taxon>
        <taxon>Anguilliformes</taxon>
        <taxon>Synaphobranchidae</taxon>
        <taxon>Synaphobranchus</taxon>
    </lineage>
</organism>
<feature type="domain" description="Integrase catalytic" evidence="6">
    <location>
        <begin position="744"/>
        <end position="854"/>
    </location>
</feature>
<evidence type="ECO:0000256" key="2">
    <source>
        <dbReference type="ARBA" id="ARBA00012180"/>
    </source>
</evidence>
<dbReference type="Gene3D" id="1.10.340.70">
    <property type="match status" value="1"/>
</dbReference>
<dbReference type="InterPro" id="IPR041588">
    <property type="entry name" value="Integrase_H2C2"/>
</dbReference>
<evidence type="ECO:0000256" key="3">
    <source>
        <dbReference type="ARBA" id="ARBA00039658"/>
    </source>
</evidence>
<dbReference type="PANTHER" id="PTHR37984:SF8">
    <property type="entry name" value="CCHC-TYPE DOMAIN-CONTAINING PROTEIN"/>
    <property type="match status" value="1"/>
</dbReference>
<dbReference type="InterPro" id="IPR043128">
    <property type="entry name" value="Rev_trsase/Diguanyl_cyclase"/>
</dbReference>
<dbReference type="FunFam" id="3.30.420.10:FF:000063">
    <property type="entry name" value="Retrovirus-related Pol polyprotein from transposon 297-like Protein"/>
    <property type="match status" value="1"/>
</dbReference>
<accession>A0A9Q1FX65</accession>
<dbReference type="SUPFAM" id="SSF56672">
    <property type="entry name" value="DNA/RNA polymerases"/>
    <property type="match status" value="1"/>
</dbReference>
<evidence type="ECO:0000256" key="4">
    <source>
        <dbReference type="SAM" id="MobiDB-lite"/>
    </source>
</evidence>
<comment type="caution">
    <text evidence="7">The sequence shown here is derived from an EMBL/GenBank/DDBJ whole genome shotgun (WGS) entry which is preliminary data.</text>
</comment>
<dbReference type="Gene3D" id="3.30.420.10">
    <property type="entry name" value="Ribonuclease H-like superfamily/Ribonuclease H"/>
    <property type="match status" value="1"/>
</dbReference>
<dbReference type="AlphaFoldDB" id="A0A9Q1FX65"/>
<dbReference type="PROSITE" id="PS50994">
    <property type="entry name" value="INTEGRASE"/>
    <property type="match status" value="1"/>
</dbReference>
<dbReference type="CDD" id="cd01647">
    <property type="entry name" value="RT_LTR"/>
    <property type="match status" value="1"/>
</dbReference>
<keyword evidence="8" id="KW-1185">Reference proteome</keyword>
<dbReference type="Gene3D" id="3.10.10.10">
    <property type="entry name" value="HIV Type 1 Reverse Transcriptase, subunit A, domain 1"/>
    <property type="match status" value="1"/>
</dbReference>
<dbReference type="Pfam" id="PF00078">
    <property type="entry name" value="RVT_1"/>
    <property type="match status" value="1"/>
</dbReference>
<evidence type="ECO:0000256" key="1">
    <source>
        <dbReference type="ARBA" id="ARBA00010879"/>
    </source>
</evidence>
<dbReference type="InterPro" id="IPR036397">
    <property type="entry name" value="RNaseH_sf"/>
</dbReference>
<dbReference type="EC" id="3.1.26.4" evidence="2"/>
<dbReference type="OrthoDB" id="775972at2759"/>
<name>A0A9Q1FX65_SYNKA</name>
<evidence type="ECO:0000259" key="6">
    <source>
        <dbReference type="PROSITE" id="PS50994"/>
    </source>
</evidence>
<dbReference type="Pfam" id="PF00665">
    <property type="entry name" value="rve"/>
    <property type="match status" value="1"/>
</dbReference>
<dbReference type="GO" id="GO:0015074">
    <property type="term" value="P:DNA integration"/>
    <property type="evidence" value="ECO:0007669"/>
    <property type="project" value="InterPro"/>
</dbReference>
<evidence type="ECO:0000259" key="5">
    <source>
        <dbReference type="PROSITE" id="PS50878"/>
    </source>
</evidence>